<keyword evidence="10" id="KW-1185">Reference proteome</keyword>
<sequence>MSSQLQDQENFVQASIARSRHHKRLRLIFTAVFFSRGILSATKNVVRHKTNSKRSRSYTAIEVEPEASYSNIDKASLSKLVEEENLGQLQILGRVNGVVAALKTDAKNGIRGDYEDIVKRQKAYGSNTYENPLPKSLFYFVLKAFKDPMIILLIVTAAFSLWFGTRKHGLAKGWITSGQTNNSTSFPESDTIPRWKCLEMSGCSKLGDVVCPIGDKIPADGLFLHGHSFSVDKSSLTANSNLIEVNCNQKPFLHSGSMVADGFAQMFITSVGMNTTWGKMVRTKWKDSQETTPLQVWLHKIASITSKTGLSVALSVLLVWLVRYFMGKMTNGYVWGKTDFHAVICALVGIATTVVAIAAGAVAEAREAIASATTICIKLNQMKVTKFWLGQEFIEQGSLSRVSPNIIELLHQAVGLHTTQPPSGTSSFIWTPTDKAVICWAIQEMGMNAKDRQKAAAFYKMNKNNVTTIHVHYKGTPEAILTMCSQYYDSTGIVKAIDNDAREKLNQIVQSMTTDGLRCIAFATRMEWLVGVKDPCQPGAKKAIEDCQYAGVNIKMVTRDDALIARAIATECCILKPDQRTEREVVEGEEFQNYTQEERMEKVDEIRLVGRASPLDMLLMVQNLKEKGHVVAVVGNDTLDAAALREADIGISLRLQATNAT</sequence>
<evidence type="ECO:0000313" key="9">
    <source>
        <dbReference type="EMBL" id="EEF45220.1"/>
    </source>
</evidence>
<keyword evidence="2 6" id="KW-0812">Transmembrane</keyword>
<evidence type="ECO:0000256" key="2">
    <source>
        <dbReference type="ARBA" id="ARBA00022692"/>
    </source>
</evidence>
<gene>
    <name evidence="9" type="ORF">RCOM_0910810</name>
</gene>
<dbReference type="eggNOG" id="KOG0204">
    <property type="taxonomic scope" value="Eukaryota"/>
</dbReference>
<evidence type="ECO:0000256" key="4">
    <source>
        <dbReference type="ARBA" id="ARBA00022989"/>
    </source>
</evidence>
<dbReference type="InterPro" id="IPR004014">
    <property type="entry name" value="ATPase_P-typ_cation-transptr_N"/>
</dbReference>
<organism evidence="9 10">
    <name type="scientific">Ricinus communis</name>
    <name type="common">Castor bean</name>
    <dbReference type="NCBI Taxonomy" id="3988"/>
    <lineage>
        <taxon>Eukaryota</taxon>
        <taxon>Viridiplantae</taxon>
        <taxon>Streptophyta</taxon>
        <taxon>Embryophyta</taxon>
        <taxon>Tracheophyta</taxon>
        <taxon>Spermatophyta</taxon>
        <taxon>Magnoliopsida</taxon>
        <taxon>eudicotyledons</taxon>
        <taxon>Gunneridae</taxon>
        <taxon>Pentapetalae</taxon>
        <taxon>rosids</taxon>
        <taxon>fabids</taxon>
        <taxon>Malpighiales</taxon>
        <taxon>Euphorbiaceae</taxon>
        <taxon>Acalyphoideae</taxon>
        <taxon>Acalypheae</taxon>
        <taxon>Ricinus</taxon>
    </lineage>
</organism>
<dbReference type="Proteomes" id="UP000008311">
    <property type="component" value="Unassembled WGS sequence"/>
</dbReference>
<dbReference type="InterPro" id="IPR008250">
    <property type="entry name" value="ATPase_P-typ_transduc_dom_A_sf"/>
</dbReference>
<feature type="domain" description="Cation-transporting P-type ATPase N-terminal" evidence="8">
    <location>
        <begin position="94"/>
        <end position="160"/>
    </location>
</feature>
<evidence type="ECO:0000259" key="7">
    <source>
        <dbReference type="Pfam" id="PF00122"/>
    </source>
</evidence>
<dbReference type="EC" id="3.6.3.8" evidence="9"/>
<keyword evidence="9" id="KW-0378">Hydrolase</keyword>
<dbReference type="Pfam" id="PF00690">
    <property type="entry name" value="Cation_ATPase_N"/>
    <property type="match status" value="1"/>
</dbReference>
<dbReference type="InterPro" id="IPR023299">
    <property type="entry name" value="ATPase_P-typ_cyto_dom_N"/>
</dbReference>
<dbReference type="PANTHER" id="PTHR24093">
    <property type="entry name" value="CATION TRANSPORTING ATPASE"/>
    <property type="match status" value="1"/>
</dbReference>
<dbReference type="Gene3D" id="3.40.1110.10">
    <property type="entry name" value="Calcium-transporting ATPase, cytoplasmic domain N"/>
    <property type="match status" value="1"/>
</dbReference>
<evidence type="ECO:0000256" key="1">
    <source>
        <dbReference type="ARBA" id="ARBA00004370"/>
    </source>
</evidence>
<dbReference type="InterPro" id="IPR023298">
    <property type="entry name" value="ATPase_P-typ_TM_dom_sf"/>
</dbReference>
<evidence type="ECO:0000259" key="8">
    <source>
        <dbReference type="Pfam" id="PF00690"/>
    </source>
</evidence>
<dbReference type="InterPro" id="IPR059000">
    <property type="entry name" value="ATPase_P-type_domA"/>
</dbReference>
<dbReference type="Pfam" id="PF00122">
    <property type="entry name" value="E1-E2_ATPase"/>
    <property type="match status" value="1"/>
</dbReference>
<dbReference type="PRINTS" id="PR00119">
    <property type="entry name" value="CATATPASE"/>
</dbReference>
<evidence type="ECO:0000256" key="5">
    <source>
        <dbReference type="ARBA" id="ARBA00023136"/>
    </source>
</evidence>
<evidence type="ECO:0000256" key="3">
    <source>
        <dbReference type="ARBA" id="ARBA00022842"/>
    </source>
</evidence>
<keyword evidence="4 6" id="KW-1133">Transmembrane helix</keyword>
<feature type="transmembrane region" description="Helical" evidence="6">
    <location>
        <begin position="341"/>
        <end position="363"/>
    </location>
</feature>
<dbReference type="InParanoid" id="B9RTI8"/>
<feature type="transmembrane region" description="Helical" evidence="6">
    <location>
        <begin position="308"/>
        <end position="326"/>
    </location>
</feature>
<dbReference type="Gene3D" id="1.20.1110.10">
    <property type="entry name" value="Calcium-transporting ATPase, transmembrane domain"/>
    <property type="match status" value="1"/>
</dbReference>
<keyword evidence="3" id="KW-0460">Magnesium</keyword>
<dbReference type="GO" id="GO:0000166">
    <property type="term" value="F:nucleotide binding"/>
    <property type="evidence" value="ECO:0007669"/>
    <property type="project" value="InterPro"/>
</dbReference>
<keyword evidence="5 6" id="KW-0472">Membrane</keyword>
<dbReference type="Gene3D" id="3.40.50.1000">
    <property type="entry name" value="HAD superfamily/HAD-like"/>
    <property type="match status" value="1"/>
</dbReference>
<dbReference type="GO" id="GO:0016787">
    <property type="term" value="F:hydrolase activity"/>
    <property type="evidence" value="ECO:0007669"/>
    <property type="project" value="UniProtKB-KW"/>
</dbReference>
<dbReference type="InterPro" id="IPR023214">
    <property type="entry name" value="HAD_sf"/>
</dbReference>
<proteinExistence type="predicted"/>
<dbReference type="AlphaFoldDB" id="B9RTI8"/>
<dbReference type="SUPFAM" id="SSF81653">
    <property type="entry name" value="Calcium ATPase, transduction domain A"/>
    <property type="match status" value="1"/>
</dbReference>
<evidence type="ECO:0000313" key="10">
    <source>
        <dbReference type="Proteomes" id="UP000008311"/>
    </source>
</evidence>
<dbReference type="EMBL" id="EQ973814">
    <property type="protein sequence ID" value="EEF45220.1"/>
    <property type="molecule type" value="Genomic_DNA"/>
</dbReference>
<dbReference type="SUPFAM" id="SSF81660">
    <property type="entry name" value="Metal cation-transporting ATPase, ATP-binding domain N"/>
    <property type="match status" value="1"/>
</dbReference>
<dbReference type="STRING" id="3988.B9RTI8"/>
<name>B9RTI8_RICCO</name>
<evidence type="ECO:0000256" key="6">
    <source>
        <dbReference type="SAM" id="Phobius"/>
    </source>
</evidence>
<dbReference type="GO" id="GO:0016020">
    <property type="term" value="C:membrane"/>
    <property type="evidence" value="ECO:0007669"/>
    <property type="project" value="UniProtKB-SubCell"/>
</dbReference>
<dbReference type="SUPFAM" id="SSF56784">
    <property type="entry name" value="HAD-like"/>
    <property type="match status" value="1"/>
</dbReference>
<accession>B9RTI8</accession>
<dbReference type="InterPro" id="IPR036412">
    <property type="entry name" value="HAD-like_sf"/>
</dbReference>
<reference evidence="10" key="1">
    <citation type="journal article" date="2010" name="Nat. Biotechnol.">
        <title>Draft genome sequence of the oilseed species Ricinus communis.</title>
        <authorList>
            <person name="Chan A.P."/>
            <person name="Crabtree J."/>
            <person name="Zhao Q."/>
            <person name="Lorenzi H."/>
            <person name="Orvis J."/>
            <person name="Puiu D."/>
            <person name="Melake-Berhan A."/>
            <person name="Jones K.M."/>
            <person name="Redman J."/>
            <person name="Chen G."/>
            <person name="Cahoon E.B."/>
            <person name="Gedil M."/>
            <person name="Stanke M."/>
            <person name="Haas B.J."/>
            <person name="Wortman J.R."/>
            <person name="Fraser-Liggett C.M."/>
            <person name="Ravel J."/>
            <person name="Rabinowicz P.D."/>
        </authorList>
    </citation>
    <scope>NUCLEOTIDE SEQUENCE [LARGE SCALE GENOMIC DNA]</scope>
    <source>
        <strain evidence="10">cv. Hale</strain>
    </source>
</reference>
<feature type="domain" description="P-type ATPase A" evidence="7">
    <location>
        <begin position="209"/>
        <end position="282"/>
    </location>
</feature>
<dbReference type="PANTHER" id="PTHR24093:SF434">
    <property type="entry name" value="CALCIUM-TRANSPORTING ATPASE 13, PLASMA MEMBRANE-TYPE-RELATED"/>
    <property type="match status" value="1"/>
</dbReference>
<dbReference type="Pfam" id="PF13246">
    <property type="entry name" value="Cation_ATPase"/>
    <property type="match status" value="1"/>
</dbReference>
<protein>
    <submittedName>
        <fullName evidence="9">Cation-transporting atpase plant, putative</fullName>
        <ecNumber evidence="9">3.6.3.8</ecNumber>
    </submittedName>
</protein>
<dbReference type="SUPFAM" id="SSF81665">
    <property type="entry name" value="Calcium ATPase, transmembrane domain M"/>
    <property type="match status" value="1"/>
</dbReference>
<comment type="subcellular location">
    <subcellularLocation>
        <location evidence="1">Membrane</location>
    </subcellularLocation>
</comment>